<evidence type="ECO:0000313" key="1">
    <source>
        <dbReference type="EMBL" id="KAI3713307.1"/>
    </source>
</evidence>
<evidence type="ECO:0000313" key="2">
    <source>
        <dbReference type="Proteomes" id="UP001056120"/>
    </source>
</evidence>
<proteinExistence type="predicted"/>
<protein>
    <submittedName>
        <fullName evidence="1">Uncharacterized protein</fullName>
    </submittedName>
</protein>
<keyword evidence="2" id="KW-1185">Reference proteome</keyword>
<reference evidence="2" key="1">
    <citation type="journal article" date="2022" name="Mol. Ecol. Resour.">
        <title>The genomes of chicory, endive, great burdock and yacon provide insights into Asteraceae palaeo-polyploidization history and plant inulin production.</title>
        <authorList>
            <person name="Fan W."/>
            <person name="Wang S."/>
            <person name="Wang H."/>
            <person name="Wang A."/>
            <person name="Jiang F."/>
            <person name="Liu H."/>
            <person name="Zhao H."/>
            <person name="Xu D."/>
            <person name="Zhang Y."/>
        </authorList>
    </citation>
    <scope>NUCLEOTIDE SEQUENCE [LARGE SCALE GENOMIC DNA]</scope>
    <source>
        <strain evidence="2">cv. Yunnan</strain>
    </source>
</reference>
<comment type="caution">
    <text evidence="1">The sequence shown here is derived from an EMBL/GenBank/DDBJ whole genome shotgun (WGS) entry which is preliminary data.</text>
</comment>
<sequence length="293" mass="31770">MPRQFLDPAAANFRHPSCFRCYGDVCWDDAQIELIFLIHSSVKVMDFERRYGFLSRTLPNLGLERKFPIDSETKNTNKSRRRTVEWISLILRWQRQAGGDVVGCGGWGEWWRQSGGGSMFGCESVSGLGWGGGGWVAEVATIGRWWGGWGWVGGGGDQAVAAWLVVQVWVGWGKVSGSGWRRSGGGSVVGCGWGGGDKRWRRSTVAAWLGVRVWRGGGGWGGGSVVGCVGVGGLGWGREWGGVGGDNKRWRRSAVLLGVRVWRGGGGWVAAEAVIGRWQRGWVGWGGVGGDDR</sequence>
<organism evidence="1 2">
    <name type="scientific">Smallanthus sonchifolius</name>
    <dbReference type="NCBI Taxonomy" id="185202"/>
    <lineage>
        <taxon>Eukaryota</taxon>
        <taxon>Viridiplantae</taxon>
        <taxon>Streptophyta</taxon>
        <taxon>Embryophyta</taxon>
        <taxon>Tracheophyta</taxon>
        <taxon>Spermatophyta</taxon>
        <taxon>Magnoliopsida</taxon>
        <taxon>eudicotyledons</taxon>
        <taxon>Gunneridae</taxon>
        <taxon>Pentapetalae</taxon>
        <taxon>asterids</taxon>
        <taxon>campanulids</taxon>
        <taxon>Asterales</taxon>
        <taxon>Asteraceae</taxon>
        <taxon>Asteroideae</taxon>
        <taxon>Heliantheae alliance</taxon>
        <taxon>Millerieae</taxon>
        <taxon>Smallanthus</taxon>
    </lineage>
</organism>
<gene>
    <name evidence="1" type="ORF">L1987_71882</name>
</gene>
<reference evidence="1 2" key="2">
    <citation type="journal article" date="2022" name="Mol. Ecol. Resour.">
        <title>The genomes of chicory, endive, great burdock and yacon provide insights into Asteraceae paleo-polyploidization history and plant inulin production.</title>
        <authorList>
            <person name="Fan W."/>
            <person name="Wang S."/>
            <person name="Wang H."/>
            <person name="Wang A."/>
            <person name="Jiang F."/>
            <person name="Liu H."/>
            <person name="Zhao H."/>
            <person name="Xu D."/>
            <person name="Zhang Y."/>
        </authorList>
    </citation>
    <scope>NUCLEOTIDE SEQUENCE [LARGE SCALE GENOMIC DNA]</scope>
    <source>
        <strain evidence="2">cv. Yunnan</strain>
        <tissue evidence="1">Leaves</tissue>
    </source>
</reference>
<name>A0ACB9ATY8_9ASTR</name>
<dbReference type="EMBL" id="CM042041">
    <property type="protein sequence ID" value="KAI3713307.1"/>
    <property type="molecule type" value="Genomic_DNA"/>
</dbReference>
<accession>A0ACB9ATY8</accession>
<dbReference type="Proteomes" id="UP001056120">
    <property type="component" value="Linkage Group LG24"/>
</dbReference>